<feature type="chain" id="PRO_5046035862" evidence="1">
    <location>
        <begin position="28"/>
        <end position="49"/>
    </location>
</feature>
<accession>A0ABS9X9J2</accession>
<evidence type="ECO:0000313" key="2">
    <source>
        <dbReference type="EMBL" id="MCI3238297.1"/>
    </source>
</evidence>
<protein>
    <submittedName>
        <fullName evidence="2">Uncharacterized protein</fullName>
    </submittedName>
</protein>
<reference evidence="2" key="1">
    <citation type="submission" date="2022-03" db="EMBL/GenBank/DDBJ databases">
        <title>Streptomyces 7R015 and 7R016 isolated from Barleria lupulina in Thailand.</title>
        <authorList>
            <person name="Kanchanasin P."/>
            <person name="Phongsopitanun W."/>
            <person name="Tanasupawat S."/>
        </authorList>
    </citation>
    <scope>NUCLEOTIDE SEQUENCE</scope>
    <source>
        <strain evidence="2">7R016</strain>
    </source>
</reference>
<name>A0ABS9X9J2_9ACTN</name>
<dbReference type="EMBL" id="JALDAX010000001">
    <property type="protein sequence ID" value="MCI3238297.1"/>
    <property type="molecule type" value="Genomic_DNA"/>
</dbReference>
<proteinExistence type="predicted"/>
<evidence type="ECO:0000313" key="3">
    <source>
        <dbReference type="Proteomes" id="UP001165270"/>
    </source>
</evidence>
<dbReference type="Proteomes" id="UP001165270">
    <property type="component" value="Unassembled WGS sequence"/>
</dbReference>
<keyword evidence="1" id="KW-0732">Signal</keyword>
<comment type="caution">
    <text evidence="2">The sequence shown here is derived from an EMBL/GenBank/DDBJ whole genome shotgun (WGS) entry which is preliminary data.</text>
</comment>
<gene>
    <name evidence="2" type="ORF">MQN93_01025</name>
</gene>
<keyword evidence="3" id="KW-1185">Reference proteome</keyword>
<evidence type="ECO:0000256" key="1">
    <source>
        <dbReference type="SAM" id="SignalP"/>
    </source>
</evidence>
<organism evidence="2 3">
    <name type="scientific">Streptomyces spinosisporus</name>
    <dbReference type="NCBI Taxonomy" id="2927582"/>
    <lineage>
        <taxon>Bacteria</taxon>
        <taxon>Bacillati</taxon>
        <taxon>Actinomycetota</taxon>
        <taxon>Actinomycetes</taxon>
        <taxon>Kitasatosporales</taxon>
        <taxon>Streptomycetaceae</taxon>
        <taxon>Streptomyces</taxon>
    </lineage>
</organism>
<sequence length="49" mass="5225">MFRIAAGRSALALLAATLPAVRFFALAEPFASAHTIRQAEAKAAPENER</sequence>
<feature type="signal peptide" evidence="1">
    <location>
        <begin position="1"/>
        <end position="27"/>
    </location>
</feature>
<dbReference type="RefSeq" id="WP_016432045.1">
    <property type="nucleotide sequence ID" value="NZ_JALDAX010000001.1"/>
</dbReference>